<dbReference type="GO" id="GO:0033765">
    <property type="term" value="F:steroid dehydrogenase activity, acting on the CH-CH group of donors"/>
    <property type="evidence" value="ECO:0007669"/>
    <property type="project" value="UniProtKB-ARBA"/>
</dbReference>
<evidence type="ECO:0000256" key="2">
    <source>
        <dbReference type="ARBA" id="ARBA00001974"/>
    </source>
</evidence>
<gene>
    <name evidence="12" type="ORF">CGS46_14180</name>
</gene>
<organism evidence="12 13">
    <name type="scientific">Faecalibacterium langellae</name>
    <dbReference type="NCBI Taxonomy" id="3435293"/>
    <lineage>
        <taxon>Bacteria</taxon>
        <taxon>Bacillati</taxon>
        <taxon>Bacillota</taxon>
        <taxon>Clostridia</taxon>
        <taxon>Eubacteriales</taxon>
        <taxon>Oscillospiraceae</taxon>
        <taxon>Faecalibacterium</taxon>
    </lineage>
</organism>
<dbReference type="SUPFAM" id="SSF56425">
    <property type="entry name" value="Succinate dehydrogenase/fumarate reductase flavoprotein, catalytic domain"/>
    <property type="match status" value="1"/>
</dbReference>
<dbReference type="AlphaFoldDB" id="A0A2A6Z8G8"/>
<evidence type="ECO:0000256" key="8">
    <source>
        <dbReference type="ARBA" id="ARBA00023002"/>
    </source>
</evidence>
<evidence type="ECO:0000313" key="13">
    <source>
        <dbReference type="Proteomes" id="UP000220752"/>
    </source>
</evidence>
<keyword evidence="7" id="KW-0274">FAD</keyword>
<proteinExistence type="inferred from homology"/>
<dbReference type="Proteomes" id="UP000220752">
    <property type="component" value="Unassembled WGS sequence"/>
</dbReference>
<dbReference type="Gene3D" id="3.50.50.60">
    <property type="entry name" value="FAD/NAD(P)-binding domain"/>
    <property type="match status" value="2"/>
</dbReference>
<dbReference type="Pfam" id="PF00890">
    <property type="entry name" value="FAD_binding_2"/>
    <property type="match status" value="1"/>
</dbReference>
<dbReference type="GO" id="GO:0010181">
    <property type="term" value="F:FMN binding"/>
    <property type="evidence" value="ECO:0007669"/>
    <property type="project" value="InterPro"/>
</dbReference>
<comment type="similarity">
    <text evidence="3">Belongs to the FAD-dependent oxidoreductase 2 family. FRD/SDH subfamily.</text>
</comment>
<comment type="caution">
    <text evidence="12">The sequence shown here is derived from an EMBL/GenBank/DDBJ whole genome shotgun (WGS) entry which is preliminary data.</text>
</comment>
<evidence type="ECO:0000256" key="5">
    <source>
        <dbReference type="ARBA" id="ARBA00015872"/>
    </source>
</evidence>
<dbReference type="Gene3D" id="3.90.700.10">
    <property type="entry name" value="Succinate dehydrogenase/fumarate reductase flavoprotein, catalytic domain"/>
    <property type="match status" value="1"/>
</dbReference>
<evidence type="ECO:0000256" key="9">
    <source>
        <dbReference type="ARBA" id="ARBA00049922"/>
    </source>
</evidence>
<evidence type="ECO:0000256" key="7">
    <source>
        <dbReference type="ARBA" id="ARBA00022827"/>
    </source>
</evidence>
<comment type="cofactor">
    <cofactor evidence="1">
        <name>FMN</name>
        <dbReference type="ChEBI" id="CHEBI:58210"/>
    </cofactor>
</comment>
<evidence type="ECO:0000259" key="11">
    <source>
        <dbReference type="SMART" id="SM00900"/>
    </source>
</evidence>
<feature type="chain" id="PRO_5038662159" description="Urocanate reductase" evidence="10">
    <location>
        <begin position="34"/>
        <end position="771"/>
    </location>
</feature>
<dbReference type="SUPFAM" id="SSF51905">
    <property type="entry name" value="FAD/NAD(P)-binding domain"/>
    <property type="match status" value="1"/>
</dbReference>
<dbReference type="InterPro" id="IPR050315">
    <property type="entry name" value="FAD-oxidoreductase_2"/>
</dbReference>
<dbReference type="EC" id="1.3.99.33" evidence="4"/>
<protein>
    <recommendedName>
        <fullName evidence="5">Urocanate reductase</fullName>
        <ecNumber evidence="4">1.3.99.33</ecNumber>
    </recommendedName>
</protein>
<dbReference type="InterPro" id="IPR006311">
    <property type="entry name" value="TAT_signal"/>
</dbReference>
<sequence length="771" mass="83238">MNKISRRNFIRASALSALGAAAAGALSGCSNNAASSAAASSVASSAAASEQPAAAASAITWDDIFATSYSQANRRSNPDAKAPETPEEYIEQKGNGDIMGSMMVGMVDPLNIPEEQFMNNKPAWLGDEPQLADKVEYTKDCEVLVIGAGQAGTAAALRCAEEGLNTICCEVQTWEEYDNYACDLTTYNSKFFLNKGAEKYDPMDIFTEYMVKALGHANQKIVKDYATRSGEALDWMLAELDPDYVAKYAHAVNYKGNKHFQNPCSHSYYYVGMTQWRDTGTETNTNNNMWPYTVRLLQQKAVEKGCEYIYGAQGLTLVHENGKVTGAIFTDIDGKYFQVNADAVIVAAGDFGGNPDMRLDLCDTLRNLAWSYGKDRTDVNNISSMGRDGSGIRMMLWAGATMEAGPRAGQAAGINSRPSFPFGGIWPIFGNDGKRFFNETITRHGSVGYLDMMPEGQKMVCVTDSNWDAYCEYQAYDHQAMDRSNDYMLEKVRKDMANYKTGPDGFSVQAFARYGNDPTTLYAADTLEELADIMGYEGDAKQGFLDEVKHWNEMCDAGYDSDWGADASMMHFKIQDPPFFAASSVTGGNPSGGLCQHAAVCTDGEYRVLTGAKAPIPGLYAVGNCCGQRYGVQYHTPTAGNSCGSAFVTGYLAAEYVKNDLDNGIGGGENGSDERTTNGQYYAGTYTASKNSGYSTVTVTMTFSEDAITDCKITSSGNGDLMKDDLRSSMAAAVVDSQGDTSVDAITSSTLSFSVKAVQEAVADCIAQAKA</sequence>
<keyword evidence="6" id="KW-0285">Flavoprotein</keyword>
<keyword evidence="10" id="KW-0732">Signal</keyword>
<evidence type="ECO:0000313" key="12">
    <source>
        <dbReference type="EMBL" id="PDX57649.1"/>
    </source>
</evidence>
<comment type="cofactor">
    <cofactor evidence="2">
        <name>FAD</name>
        <dbReference type="ChEBI" id="CHEBI:57692"/>
    </cofactor>
</comment>
<evidence type="ECO:0000256" key="4">
    <source>
        <dbReference type="ARBA" id="ARBA00013137"/>
    </source>
</evidence>
<dbReference type="InterPro" id="IPR007329">
    <property type="entry name" value="FMN-bd"/>
</dbReference>
<dbReference type="EMBL" id="NMTQ01000037">
    <property type="protein sequence ID" value="PDX57649.1"/>
    <property type="molecule type" value="Genomic_DNA"/>
</dbReference>
<name>A0A2A6Z8G8_9FIRM</name>
<reference evidence="12 13" key="1">
    <citation type="journal article" date="2017" name="Front. Microbiol.">
        <title>New Insights into the Diversity of the Genus Faecalibacterium.</title>
        <authorList>
            <person name="Benevides L."/>
            <person name="Burman S."/>
            <person name="Martin R."/>
            <person name="Robert V."/>
            <person name="Thomas M."/>
            <person name="Miquel S."/>
            <person name="Chain F."/>
            <person name="Sokol H."/>
            <person name="Bermudez-Humaran L.G."/>
            <person name="Morrison M."/>
            <person name="Langella P."/>
            <person name="Azevedo V.A."/>
            <person name="Chatel J.M."/>
            <person name="Soares S."/>
        </authorList>
    </citation>
    <scope>NUCLEOTIDE SEQUENCE [LARGE SCALE GENOMIC DNA]</scope>
    <source>
        <strain evidence="13">CNCM I-4540</strain>
    </source>
</reference>
<accession>A0A2A6Z8G8</accession>
<feature type="domain" description="FMN-binding" evidence="11">
    <location>
        <begin position="693"/>
        <end position="769"/>
    </location>
</feature>
<evidence type="ECO:0000256" key="1">
    <source>
        <dbReference type="ARBA" id="ARBA00001917"/>
    </source>
</evidence>
<dbReference type="GO" id="GO:0016020">
    <property type="term" value="C:membrane"/>
    <property type="evidence" value="ECO:0007669"/>
    <property type="project" value="InterPro"/>
</dbReference>
<dbReference type="PROSITE" id="PS51257">
    <property type="entry name" value="PROKAR_LIPOPROTEIN"/>
    <property type="match status" value="1"/>
</dbReference>
<dbReference type="InterPro" id="IPR027477">
    <property type="entry name" value="Succ_DH/fumarate_Rdtase_cat_sf"/>
</dbReference>
<dbReference type="PROSITE" id="PS51318">
    <property type="entry name" value="TAT"/>
    <property type="match status" value="1"/>
</dbReference>
<comment type="catalytic activity">
    <reaction evidence="9">
        <text>dihydrourocanate + A = urocanate + AH2</text>
        <dbReference type="Rhea" id="RHEA:36059"/>
        <dbReference type="ChEBI" id="CHEBI:13193"/>
        <dbReference type="ChEBI" id="CHEBI:17499"/>
        <dbReference type="ChEBI" id="CHEBI:27247"/>
        <dbReference type="ChEBI" id="CHEBI:72991"/>
        <dbReference type="EC" id="1.3.99.33"/>
    </reaction>
</comment>
<keyword evidence="8" id="KW-0560">Oxidoreductase</keyword>
<dbReference type="PANTHER" id="PTHR43400">
    <property type="entry name" value="FUMARATE REDUCTASE"/>
    <property type="match status" value="1"/>
</dbReference>
<feature type="signal peptide" evidence="10">
    <location>
        <begin position="1"/>
        <end position="33"/>
    </location>
</feature>
<keyword evidence="13" id="KW-1185">Reference proteome</keyword>
<evidence type="ECO:0000256" key="10">
    <source>
        <dbReference type="SAM" id="SignalP"/>
    </source>
</evidence>
<dbReference type="InterPro" id="IPR036188">
    <property type="entry name" value="FAD/NAD-bd_sf"/>
</dbReference>
<dbReference type="PANTHER" id="PTHR43400:SF7">
    <property type="entry name" value="FAD-DEPENDENT OXIDOREDUCTASE 2 FAD BINDING DOMAIN-CONTAINING PROTEIN"/>
    <property type="match status" value="1"/>
</dbReference>
<dbReference type="SMART" id="SM00900">
    <property type="entry name" value="FMN_bind"/>
    <property type="match status" value="1"/>
</dbReference>
<evidence type="ECO:0000256" key="6">
    <source>
        <dbReference type="ARBA" id="ARBA00022630"/>
    </source>
</evidence>
<evidence type="ECO:0000256" key="3">
    <source>
        <dbReference type="ARBA" id="ARBA00008040"/>
    </source>
</evidence>
<dbReference type="InterPro" id="IPR003953">
    <property type="entry name" value="FAD-dep_OxRdtase_2_FAD-bd"/>
</dbReference>